<dbReference type="AlphaFoldDB" id="A0A1H3GGH1"/>
<evidence type="ECO:0000259" key="1">
    <source>
        <dbReference type="Pfam" id="PF01593"/>
    </source>
</evidence>
<dbReference type="SUPFAM" id="SSF51905">
    <property type="entry name" value="FAD/NAD(P)-binding domain"/>
    <property type="match status" value="1"/>
</dbReference>
<dbReference type="GO" id="GO:0016491">
    <property type="term" value="F:oxidoreductase activity"/>
    <property type="evidence" value="ECO:0007669"/>
    <property type="project" value="InterPro"/>
</dbReference>
<dbReference type="Gene3D" id="3.90.660.50">
    <property type="match status" value="1"/>
</dbReference>
<organism evidence="2 3">
    <name type="scientific">Evansella caseinilytica</name>
    <dbReference type="NCBI Taxonomy" id="1503961"/>
    <lineage>
        <taxon>Bacteria</taxon>
        <taxon>Bacillati</taxon>
        <taxon>Bacillota</taxon>
        <taxon>Bacilli</taxon>
        <taxon>Bacillales</taxon>
        <taxon>Bacillaceae</taxon>
        <taxon>Evansella</taxon>
    </lineage>
</organism>
<dbReference type="InterPro" id="IPR002937">
    <property type="entry name" value="Amino_oxidase"/>
</dbReference>
<proteinExistence type="predicted"/>
<dbReference type="Gene3D" id="3.50.50.60">
    <property type="entry name" value="FAD/NAD(P)-binding domain"/>
    <property type="match status" value="1"/>
</dbReference>
<dbReference type="InterPro" id="IPR036188">
    <property type="entry name" value="FAD/NAD-bd_sf"/>
</dbReference>
<protein>
    <submittedName>
        <fullName evidence="2">Phytoene dehydrogenase-related protein</fullName>
    </submittedName>
</protein>
<dbReference type="STRING" id="1503961.SAMN05421736_101164"/>
<name>A0A1H3GGH1_9BACI</name>
<dbReference type="EMBL" id="FNPI01000001">
    <property type="protein sequence ID" value="SDY02381.1"/>
    <property type="molecule type" value="Genomic_DNA"/>
</dbReference>
<reference evidence="3" key="1">
    <citation type="submission" date="2016-10" db="EMBL/GenBank/DDBJ databases">
        <authorList>
            <person name="Varghese N."/>
            <person name="Submissions S."/>
        </authorList>
    </citation>
    <scope>NUCLEOTIDE SEQUENCE [LARGE SCALE GENOMIC DNA]</scope>
    <source>
        <strain evidence="3">SP</strain>
    </source>
</reference>
<gene>
    <name evidence="2" type="ORF">SAMN05421736_101164</name>
</gene>
<dbReference type="InterPro" id="IPR050464">
    <property type="entry name" value="Zeta_carotene_desat/Oxidored"/>
</dbReference>
<evidence type="ECO:0000313" key="3">
    <source>
        <dbReference type="Proteomes" id="UP000198935"/>
    </source>
</evidence>
<dbReference type="PRINTS" id="PR00419">
    <property type="entry name" value="ADXRDTASE"/>
</dbReference>
<dbReference type="Proteomes" id="UP000198935">
    <property type="component" value="Unassembled WGS sequence"/>
</dbReference>
<accession>A0A1H3GGH1</accession>
<dbReference type="PANTHER" id="PTHR42923:SF3">
    <property type="entry name" value="PROTOPORPHYRINOGEN OXIDASE"/>
    <property type="match status" value="1"/>
</dbReference>
<dbReference type="Pfam" id="PF01593">
    <property type="entry name" value="Amino_oxidase"/>
    <property type="match status" value="1"/>
</dbReference>
<sequence length="435" mass="47297">MSQHPYDVAIIGGGLTGLAAAALLARSGLNVTVLEKGKKLGGRAGTKEMSGSLFNLGPHAFYRNGIADTVLSEIGISLNGGVPPANGQVYFQQQNYLLPASILSILKTKLLNLKEKKEFAALMLNISKMNPNDFDHLTLQQWANSRIASSKNRALLYTFSRLACYLNAPKLVNAGIVFRQLKASLGGAIYVNGGWQSVIQQLRDRAEQAGAFIMTACTAEEITLSGPVKHVTVTDSTGTRQLAANTIISTIPPQVVLRIVKGIHETPMAKMLAACQPVKAACLDVTLNKLTRPGNHFTLDIDHALYFSNHSKAARLTHNPDEQVIHVMQYLAPGQTAEPAELQTTLENFLEKNQPGWKRHITTQRFLPNLTVSWRLPTVGSEDLLEKTLRDRNDSGFILAGEWTTNKHLLAEAALYTAKKAANNIISAKEAMAGV</sequence>
<dbReference type="PANTHER" id="PTHR42923">
    <property type="entry name" value="PROTOPORPHYRINOGEN OXIDASE"/>
    <property type="match status" value="1"/>
</dbReference>
<evidence type="ECO:0000313" key="2">
    <source>
        <dbReference type="EMBL" id="SDY02381.1"/>
    </source>
</evidence>
<keyword evidence="3" id="KW-1185">Reference proteome</keyword>
<dbReference type="OrthoDB" id="269318at2"/>
<feature type="domain" description="Amine oxidase" evidence="1">
    <location>
        <begin position="15"/>
        <end position="257"/>
    </location>
</feature>